<name>A0A4D7AVF8_9FIRM</name>
<evidence type="ECO:0000313" key="1">
    <source>
        <dbReference type="EMBL" id="QCI58417.1"/>
    </source>
</evidence>
<gene>
    <name evidence="1" type="ORF">EIO64_03545</name>
</gene>
<dbReference type="RefSeq" id="WP_136890787.1">
    <property type="nucleotide sequence ID" value="NZ_CP034413.3"/>
</dbReference>
<accession>A0A4D7AVF8</accession>
<organism evidence="1 2">
    <name type="scientific">Dysosmobacter welbionis</name>
    <dbReference type="NCBI Taxonomy" id="2093857"/>
    <lineage>
        <taxon>Bacteria</taxon>
        <taxon>Bacillati</taxon>
        <taxon>Bacillota</taxon>
        <taxon>Clostridia</taxon>
        <taxon>Eubacteriales</taxon>
        <taxon>Oscillospiraceae</taxon>
        <taxon>Dysosmobacter</taxon>
    </lineage>
</organism>
<proteinExistence type="predicted"/>
<dbReference type="KEGG" id="obj:EIO64_03545"/>
<dbReference type="AlphaFoldDB" id="A0A4D7AVF8"/>
<protein>
    <submittedName>
        <fullName evidence="1">Uncharacterized protein</fullName>
    </submittedName>
</protein>
<reference evidence="2" key="1">
    <citation type="submission" date="2018-12" db="EMBL/GenBank/DDBJ databases">
        <title>Dusodibacter welbiota gen. nov., sp. nov., isolated from human faeces and emended description of the Oscillibacter genus.</title>
        <authorList>
            <person name="Le Roy T."/>
            <person name="Van der Smissen P."/>
            <person name="Delzenne N."/>
            <person name="Muccioli G."/>
            <person name="Collet J.F."/>
            <person name="Cani P.D."/>
        </authorList>
    </citation>
    <scope>NUCLEOTIDE SEQUENCE [LARGE SCALE GENOMIC DNA]</scope>
    <source>
        <strain evidence="2">J115</strain>
    </source>
</reference>
<sequence length="245" mass="28214">MNILLSLKKFSHIGYYIHEARTKAKERKKHHRDRLNLSNDQIKYLDKVVIPEGCSYQVNDHTFSSIDKALAYCKRLSIERCKKIWGAGIPISITNPNAPKIFDCACLPAGLLVKDSKDFLCRYAPVRIIIIAVDLSEVYTEYFDLYESDIFSNEHLYDYGLLYGNYPVYQETELCLSKFSEQYTKQINTPFVPEPAFGDPSKEYTGLMDVHMAYDCYSVEVLSDGTVYDDGNYAFPLGPFQYLHL</sequence>
<keyword evidence="2" id="KW-1185">Reference proteome</keyword>
<evidence type="ECO:0000313" key="2">
    <source>
        <dbReference type="Proteomes" id="UP000298642"/>
    </source>
</evidence>
<dbReference type="EMBL" id="CP034413">
    <property type="protein sequence ID" value="QCI58417.1"/>
    <property type="molecule type" value="Genomic_DNA"/>
</dbReference>
<dbReference type="Proteomes" id="UP000298642">
    <property type="component" value="Chromosome"/>
</dbReference>